<proteinExistence type="predicted"/>
<dbReference type="PANTHER" id="PTHR33327:SF3">
    <property type="entry name" value="RNA-DIRECTED DNA POLYMERASE"/>
    <property type="match status" value="1"/>
</dbReference>
<sequence>MTLGDRWPSQLLQEIRTLASRKITEDVLKVLWLQRLPVAMLQILSICNEDLTGLTKVADKIFEVPGFSVNEVSHEEKSIFVKEFEALTLEVATSKRRTIEEEKE</sequence>
<dbReference type="OrthoDB" id="6433758at2759"/>
<evidence type="ECO:0000313" key="1">
    <source>
        <dbReference type="EMBL" id="GFQ96066.1"/>
    </source>
</evidence>
<keyword evidence="2" id="KW-1185">Reference proteome</keyword>
<dbReference type="AlphaFoldDB" id="A0A8X6L5B8"/>
<reference evidence="1" key="1">
    <citation type="submission" date="2020-07" db="EMBL/GenBank/DDBJ databases">
        <title>Multicomponent nature underlies the extraordinary mechanical properties of spider dragline silk.</title>
        <authorList>
            <person name="Kono N."/>
            <person name="Nakamura H."/>
            <person name="Mori M."/>
            <person name="Yoshida Y."/>
            <person name="Ohtoshi R."/>
            <person name="Malay A.D."/>
            <person name="Moran D.A.P."/>
            <person name="Tomita M."/>
            <person name="Numata K."/>
            <person name="Arakawa K."/>
        </authorList>
    </citation>
    <scope>NUCLEOTIDE SEQUENCE</scope>
</reference>
<organism evidence="1 2">
    <name type="scientific">Trichonephila clavata</name>
    <name type="common">Joro spider</name>
    <name type="synonym">Nephila clavata</name>
    <dbReference type="NCBI Taxonomy" id="2740835"/>
    <lineage>
        <taxon>Eukaryota</taxon>
        <taxon>Metazoa</taxon>
        <taxon>Ecdysozoa</taxon>
        <taxon>Arthropoda</taxon>
        <taxon>Chelicerata</taxon>
        <taxon>Arachnida</taxon>
        <taxon>Araneae</taxon>
        <taxon>Araneomorphae</taxon>
        <taxon>Entelegynae</taxon>
        <taxon>Araneoidea</taxon>
        <taxon>Nephilidae</taxon>
        <taxon>Trichonephila</taxon>
    </lineage>
</organism>
<name>A0A8X6L5B8_TRICU</name>
<accession>A0A8X6L5B8</accession>
<dbReference type="PANTHER" id="PTHR33327">
    <property type="entry name" value="ENDONUCLEASE"/>
    <property type="match status" value="1"/>
</dbReference>
<comment type="caution">
    <text evidence="1">The sequence shown here is derived from an EMBL/GenBank/DDBJ whole genome shotgun (WGS) entry which is preliminary data.</text>
</comment>
<dbReference type="EMBL" id="BMAO01014617">
    <property type="protein sequence ID" value="GFQ96066.1"/>
    <property type="molecule type" value="Genomic_DNA"/>
</dbReference>
<protein>
    <submittedName>
        <fullName evidence="1">Uncharacterized protein</fullName>
    </submittedName>
</protein>
<gene>
    <name evidence="1" type="ORF">TNCT_579691</name>
</gene>
<evidence type="ECO:0000313" key="2">
    <source>
        <dbReference type="Proteomes" id="UP000887116"/>
    </source>
</evidence>
<dbReference type="Proteomes" id="UP000887116">
    <property type="component" value="Unassembled WGS sequence"/>
</dbReference>